<feature type="compositionally biased region" description="Polar residues" evidence="1">
    <location>
        <begin position="7"/>
        <end position="28"/>
    </location>
</feature>
<proteinExistence type="predicted"/>
<keyword evidence="3" id="KW-1185">Reference proteome</keyword>
<dbReference type="EMBL" id="BMGG01000010">
    <property type="protein sequence ID" value="GGC87513.1"/>
    <property type="molecule type" value="Genomic_DNA"/>
</dbReference>
<reference evidence="2" key="1">
    <citation type="journal article" date="2014" name="Int. J. Syst. Evol. Microbiol.">
        <title>Complete genome sequence of Corynebacterium casei LMG S-19264T (=DSM 44701T), isolated from a smear-ripened cheese.</title>
        <authorList>
            <consortium name="US DOE Joint Genome Institute (JGI-PGF)"/>
            <person name="Walter F."/>
            <person name="Albersmeier A."/>
            <person name="Kalinowski J."/>
            <person name="Ruckert C."/>
        </authorList>
    </citation>
    <scope>NUCLEOTIDE SEQUENCE</scope>
    <source>
        <strain evidence="2">CGMCC 1.12919</strain>
    </source>
</reference>
<accession>A0A916XMQ0</accession>
<dbReference type="Proteomes" id="UP000637002">
    <property type="component" value="Unassembled WGS sequence"/>
</dbReference>
<sequence>MPPVRILTNSSARAGNAPSIATASTPINRPTPLPSIFETSQRAGAPPAFAALFHAGGAHLNLAFRTAVGGRPLALLWSRSISLAGGAPRGPVAVLQGGGSGQRIQ</sequence>
<dbReference type="AlphaFoldDB" id="A0A916XMQ0"/>
<feature type="region of interest" description="Disordered" evidence="1">
    <location>
        <begin position="1"/>
        <end position="33"/>
    </location>
</feature>
<evidence type="ECO:0000256" key="1">
    <source>
        <dbReference type="SAM" id="MobiDB-lite"/>
    </source>
</evidence>
<name>A0A916XMQ0_9HYPH</name>
<organism evidence="2 3">
    <name type="scientific">Chelatococcus reniformis</name>
    <dbReference type="NCBI Taxonomy" id="1494448"/>
    <lineage>
        <taxon>Bacteria</taxon>
        <taxon>Pseudomonadati</taxon>
        <taxon>Pseudomonadota</taxon>
        <taxon>Alphaproteobacteria</taxon>
        <taxon>Hyphomicrobiales</taxon>
        <taxon>Chelatococcaceae</taxon>
        <taxon>Chelatococcus</taxon>
    </lineage>
</organism>
<comment type="caution">
    <text evidence="2">The sequence shown here is derived from an EMBL/GenBank/DDBJ whole genome shotgun (WGS) entry which is preliminary data.</text>
</comment>
<gene>
    <name evidence="2" type="ORF">GCM10010994_51850</name>
</gene>
<reference evidence="2" key="2">
    <citation type="submission" date="2020-09" db="EMBL/GenBank/DDBJ databases">
        <authorList>
            <person name="Sun Q."/>
            <person name="Zhou Y."/>
        </authorList>
    </citation>
    <scope>NUCLEOTIDE SEQUENCE</scope>
    <source>
        <strain evidence="2">CGMCC 1.12919</strain>
    </source>
</reference>
<evidence type="ECO:0000313" key="3">
    <source>
        <dbReference type="Proteomes" id="UP000637002"/>
    </source>
</evidence>
<protein>
    <submittedName>
        <fullName evidence="2">Uncharacterized protein</fullName>
    </submittedName>
</protein>
<evidence type="ECO:0000313" key="2">
    <source>
        <dbReference type="EMBL" id="GGC87513.1"/>
    </source>
</evidence>